<proteinExistence type="predicted"/>
<accession>A0ABP9PSC5</accession>
<protein>
    <submittedName>
        <fullName evidence="2">Uncharacterized protein</fullName>
    </submittedName>
</protein>
<dbReference type="Proteomes" id="UP001428817">
    <property type="component" value="Unassembled WGS sequence"/>
</dbReference>
<name>A0ABP9PSC5_9PSEU</name>
<sequence>MPVPRSIYYRRRIVAAGALVLLVVGAVALVIARIPGPPGCTVTLATAPDRVLEYPLTVEQADNAATVAGVGRKLGMPDHAVTVAIATAMQETGLRNLPHGDRDSLGLFQQRPSQGWGSEAQLMDTVYASTAFYQRLRQQPNWTRLEVTDAAQLVQRSATPLAYARWEPMARAAAAALTGEAEASLACRNLKLAPASPGTLVRLAERELGTAALSGAQPPERGRALANWLVGHAARAGVDRVSANGSSWTAEAGEWAEEGPPDGQLRLRQSPPDE</sequence>
<organism evidence="2 3">
    <name type="scientific">Pseudonocardia eucalypti</name>
    <dbReference type="NCBI Taxonomy" id="648755"/>
    <lineage>
        <taxon>Bacteria</taxon>
        <taxon>Bacillati</taxon>
        <taxon>Actinomycetota</taxon>
        <taxon>Actinomycetes</taxon>
        <taxon>Pseudonocardiales</taxon>
        <taxon>Pseudonocardiaceae</taxon>
        <taxon>Pseudonocardia</taxon>
    </lineage>
</organism>
<comment type="caution">
    <text evidence="2">The sequence shown here is derived from an EMBL/GenBank/DDBJ whole genome shotgun (WGS) entry which is preliminary data.</text>
</comment>
<evidence type="ECO:0000313" key="3">
    <source>
        <dbReference type="Proteomes" id="UP001428817"/>
    </source>
</evidence>
<gene>
    <name evidence="2" type="ORF">GCM10023321_18250</name>
</gene>
<reference evidence="3" key="1">
    <citation type="journal article" date="2019" name="Int. J. Syst. Evol. Microbiol.">
        <title>The Global Catalogue of Microorganisms (GCM) 10K type strain sequencing project: providing services to taxonomists for standard genome sequencing and annotation.</title>
        <authorList>
            <consortium name="The Broad Institute Genomics Platform"/>
            <consortium name="The Broad Institute Genome Sequencing Center for Infectious Disease"/>
            <person name="Wu L."/>
            <person name="Ma J."/>
        </authorList>
    </citation>
    <scope>NUCLEOTIDE SEQUENCE [LARGE SCALE GENOMIC DNA]</scope>
    <source>
        <strain evidence="3">JCM 18303</strain>
    </source>
</reference>
<feature type="region of interest" description="Disordered" evidence="1">
    <location>
        <begin position="243"/>
        <end position="274"/>
    </location>
</feature>
<evidence type="ECO:0000313" key="2">
    <source>
        <dbReference type="EMBL" id="GAA5151359.1"/>
    </source>
</evidence>
<dbReference type="EMBL" id="BAABJP010000007">
    <property type="protein sequence ID" value="GAA5151359.1"/>
    <property type="molecule type" value="Genomic_DNA"/>
</dbReference>
<keyword evidence="3" id="KW-1185">Reference proteome</keyword>
<evidence type="ECO:0000256" key="1">
    <source>
        <dbReference type="SAM" id="MobiDB-lite"/>
    </source>
</evidence>